<sequence>MTERNGKTGNGPGGGIAQPPKINGAGKRMNGKGILTVVIATLVLMLALSGCINGGDGGGMKPVEDIPGTDNVVVVEDGRDISNTITTNTATATANEINKKEEIKCTERDMFEKLDCYFLYGRCSKEEVKRYLKNCGINISKLDPSVAIISPAGNEKLEIGKPVNIEFNYSGEGDEVKISLFKGNKFYGEIDSFPMDRRSSALMIIYDWEVGSGFPGGVNTGDNYSIGVSLFTKEEVLLYHTRSEYFSIVYPSAEGTELPACDRLKAIPGPASYINSCQTRGYKGACFKGDVFNRCVHLESCEQGERRCEIYI</sequence>
<dbReference type="Proteomes" id="UP000229976">
    <property type="component" value="Unassembled WGS sequence"/>
</dbReference>
<keyword evidence="2" id="KW-0472">Membrane</keyword>
<keyword evidence="2" id="KW-0812">Transmembrane</keyword>
<keyword evidence="2" id="KW-1133">Transmembrane helix</keyword>
<dbReference type="AlphaFoldDB" id="A0A2G9YUI3"/>
<feature type="region of interest" description="Disordered" evidence="1">
    <location>
        <begin position="1"/>
        <end position="23"/>
    </location>
</feature>
<organism evidence="3 4">
    <name type="scientific">Candidatus Nealsonbacteria bacterium CG23_combo_of_CG06-09_8_20_14_all_39_17</name>
    <dbReference type="NCBI Taxonomy" id="1974722"/>
    <lineage>
        <taxon>Bacteria</taxon>
        <taxon>Candidatus Nealsoniibacteriota</taxon>
    </lineage>
</organism>
<evidence type="ECO:0000256" key="2">
    <source>
        <dbReference type="SAM" id="Phobius"/>
    </source>
</evidence>
<evidence type="ECO:0000256" key="1">
    <source>
        <dbReference type="SAM" id="MobiDB-lite"/>
    </source>
</evidence>
<protein>
    <submittedName>
        <fullName evidence="3">Uncharacterized protein</fullName>
    </submittedName>
</protein>
<reference evidence="3 4" key="1">
    <citation type="submission" date="2017-09" db="EMBL/GenBank/DDBJ databases">
        <title>Depth-based differentiation of microbial function through sediment-hosted aquifers and enrichment of novel symbionts in the deep terrestrial subsurface.</title>
        <authorList>
            <person name="Probst A.J."/>
            <person name="Ladd B."/>
            <person name="Jarett J.K."/>
            <person name="Geller-Mcgrath D.E."/>
            <person name="Sieber C.M."/>
            <person name="Emerson J.B."/>
            <person name="Anantharaman K."/>
            <person name="Thomas B.C."/>
            <person name="Malmstrom R."/>
            <person name="Stieglmeier M."/>
            <person name="Klingl A."/>
            <person name="Woyke T."/>
            <person name="Ryan C.M."/>
            <person name="Banfield J.F."/>
        </authorList>
    </citation>
    <scope>NUCLEOTIDE SEQUENCE [LARGE SCALE GENOMIC DNA]</scope>
    <source>
        <strain evidence="3">CG23_combo_of_CG06-09_8_20_14_all_39_17</strain>
    </source>
</reference>
<evidence type="ECO:0000313" key="3">
    <source>
        <dbReference type="EMBL" id="PIP22898.1"/>
    </source>
</evidence>
<evidence type="ECO:0000313" key="4">
    <source>
        <dbReference type="Proteomes" id="UP000229976"/>
    </source>
</evidence>
<dbReference type="EMBL" id="PCRO01000019">
    <property type="protein sequence ID" value="PIP22898.1"/>
    <property type="molecule type" value="Genomic_DNA"/>
</dbReference>
<feature type="transmembrane region" description="Helical" evidence="2">
    <location>
        <begin position="33"/>
        <end position="52"/>
    </location>
</feature>
<name>A0A2G9YUI3_9BACT</name>
<proteinExistence type="predicted"/>
<gene>
    <name evidence="3" type="ORF">COX37_01460</name>
</gene>
<accession>A0A2G9YUI3</accession>
<comment type="caution">
    <text evidence="3">The sequence shown here is derived from an EMBL/GenBank/DDBJ whole genome shotgun (WGS) entry which is preliminary data.</text>
</comment>